<dbReference type="InterPro" id="IPR004895">
    <property type="entry name" value="Prenylated_rab_accept_PRA1"/>
</dbReference>
<name>A0AAD7U732_9STRA</name>
<dbReference type="Proteomes" id="UP001230188">
    <property type="component" value="Unassembled WGS sequence"/>
</dbReference>
<protein>
    <recommendedName>
        <fullName evidence="5">PRA1 family protein</fullName>
    </recommendedName>
</protein>
<dbReference type="Pfam" id="PF03208">
    <property type="entry name" value="PRA1"/>
    <property type="match status" value="1"/>
</dbReference>
<dbReference type="GO" id="GO:0016020">
    <property type="term" value="C:membrane"/>
    <property type="evidence" value="ECO:0007669"/>
    <property type="project" value="UniProtKB-SubCell"/>
</dbReference>
<keyword evidence="2 5" id="KW-0812">Transmembrane</keyword>
<accession>A0AAD7U732</accession>
<comment type="caution">
    <text evidence="6">The sequence shown here is derived from an EMBL/GenBank/DDBJ whole genome shotgun (WGS) entry which is preliminary data.</text>
</comment>
<dbReference type="AlphaFoldDB" id="A0AAD7U732"/>
<feature type="transmembrane region" description="Helical" evidence="5">
    <location>
        <begin position="73"/>
        <end position="90"/>
    </location>
</feature>
<evidence type="ECO:0000313" key="6">
    <source>
        <dbReference type="EMBL" id="KAJ8599477.1"/>
    </source>
</evidence>
<dbReference type="EMBL" id="JAQMWT010000037">
    <property type="protein sequence ID" value="KAJ8613019.1"/>
    <property type="molecule type" value="Genomic_DNA"/>
</dbReference>
<keyword evidence="4 5" id="KW-0472">Membrane</keyword>
<dbReference type="EMBL" id="JAQMWT010000561">
    <property type="protein sequence ID" value="KAJ8599477.1"/>
    <property type="molecule type" value="Genomic_DNA"/>
</dbReference>
<comment type="subcellular location">
    <subcellularLocation>
        <location evidence="1 5">Membrane</location>
        <topology evidence="1 5">Multi-pass membrane protein</topology>
    </subcellularLocation>
</comment>
<dbReference type="GO" id="GO:0005794">
    <property type="term" value="C:Golgi apparatus"/>
    <property type="evidence" value="ECO:0007669"/>
    <property type="project" value="TreeGrafter"/>
</dbReference>
<evidence type="ECO:0000256" key="4">
    <source>
        <dbReference type="ARBA" id="ARBA00023136"/>
    </source>
</evidence>
<reference evidence="6" key="1">
    <citation type="submission" date="2023-01" db="EMBL/GenBank/DDBJ databases">
        <title>Metagenome sequencing of chrysophaentin producing Chrysophaeum taylorii.</title>
        <authorList>
            <person name="Davison J."/>
            <person name="Bewley C."/>
        </authorList>
    </citation>
    <scope>NUCLEOTIDE SEQUENCE</scope>
    <source>
        <strain evidence="6">NIES-1699</strain>
    </source>
</reference>
<evidence type="ECO:0000256" key="3">
    <source>
        <dbReference type="ARBA" id="ARBA00022989"/>
    </source>
</evidence>
<organism evidence="6 8">
    <name type="scientific">Chrysophaeum taylorii</name>
    <dbReference type="NCBI Taxonomy" id="2483200"/>
    <lineage>
        <taxon>Eukaryota</taxon>
        <taxon>Sar</taxon>
        <taxon>Stramenopiles</taxon>
        <taxon>Ochrophyta</taxon>
        <taxon>Pelagophyceae</taxon>
        <taxon>Pelagomonadales</taxon>
        <taxon>Pelagomonadaceae</taxon>
        <taxon>Chrysophaeum</taxon>
    </lineage>
</organism>
<proteinExistence type="inferred from homology"/>
<feature type="transmembrane region" description="Helical" evidence="5">
    <location>
        <begin position="110"/>
        <end position="142"/>
    </location>
</feature>
<gene>
    <name evidence="7" type="ORF">CTAYLR_004071</name>
    <name evidence="6" type="ORF">CTAYLR_010487</name>
</gene>
<keyword evidence="8" id="KW-1185">Reference proteome</keyword>
<comment type="similarity">
    <text evidence="5">Belongs to the PRA1 family.</text>
</comment>
<dbReference type="PANTHER" id="PTHR19317">
    <property type="entry name" value="PRENYLATED RAB ACCEPTOR 1-RELATED"/>
    <property type="match status" value="1"/>
</dbReference>
<sequence>MHDVSEEVSALWQQAGVTLQGARPWTEFFEVFKPPLKTDLERRMSTNLLHYRANYCQIVCVLMGFAVVASPRALLAVLMSLASAFAIFLFKRTSLAIGDMVVPLTKRTRAAAAGIASALMLALSGALLWLLLMFALALFLVLSHMALRPRTLAAKYNAAADDVRGMFFGGDNTARGGDYEDGLFHSADTLHSRARTNLHFDDGD</sequence>
<evidence type="ECO:0000313" key="7">
    <source>
        <dbReference type="EMBL" id="KAJ8613019.1"/>
    </source>
</evidence>
<feature type="transmembrane region" description="Helical" evidence="5">
    <location>
        <begin position="49"/>
        <end position="68"/>
    </location>
</feature>
<evidence type="ECO:0000313" key="8">
    <source>
        <dbReference type="Proteomes" id="UP001230188"/>
    </source>
</evidence>
<evidence type="ECO:0000256" key="1">
    <source>
        <dbReference type="ARBA" id="ARBA00004141"/>
    </source>
</evidence>
<keyword evidence="3 5" id="KW-1133">Transmembrane helix</keyword>
<dbReference type="PANTHER" id="PTHR19317:SF0">
    <property type="entry name" value="PRENYLATED RAB ACCEPTOR PROTEIN 1"/>
    <property type="match status" value="1"/>
</dbReference>
<evidence type="ECO:0000256" key="2">
    <source>
        <dbReference type="ARBA" id="ARBA00022692"/>
    </source>
</evidence>
<evidence type="ECO:0000256" key="5">
    <source>
        <dbReference type="RuleBase" id="RU363107"/>
    </source>
</evidence>